<keyword evidence="12" id="KW-0539">Nucleus</keyword>
<dbReference type="FunCoup" id="A0A1W4XE65">
    <property type="interactions" value="2057"/>
</dbReference>
<dbReference type="CDD" id="cd00844">
    <property type="entry name" value="MPP_Dbr1_N"/>
    <property type="match status" value="1"/>
</dbReference>
<evidence type="ECO:0000256" key="10">
    <source>
        <dbReference type="ARBA" id="ARBA00023004"/>
    </source>
</evidence>
<dbReference type="CTD" id="38900"/>
<evidence type="ECO:0000256" key="3">
    <source>
        <dbReference type="ARBA" id="ARBA00001954"/>
    </source>
</evidence>
<comment type="cofactor">
    <cofactor evidence="1">
        <name>Mn(2+)</name>
        <dbReference type="ChEBI" id="CHEBI:29035"/>
    </cofactor>
</comment>
<keyword evidence="6" id="KW-0507">mRNA processing</keyword>
<dbReference type="RefSeq" id="XP_018334426.1">
    <property type="nucleotide sequence ID" value="XM_018478924.2"/>
</dbReference>
<evidence type="ECO:0000256" key="5">
    <source>
        <dbReference type="ARBA" id="ARBA00006045"/>
    </source>
</evidence>
<dbReference type="OrthoDB" id="407609at2759"/>
<evidence type="ECO:0000256" key="1">
    <source>
        <dbReference type="ARBA" id="ARBA00001936"/>
    </source>
</evidence>
<dbReference type="Pfam" id="PF05011">
    <property type="entry name" value="DBR1"/>
    <property type="match status" value="1"/>
</dbReference>
<dbReference type="PANTHER" id="PTHR12849">
    <property type="entry name" value="RNA LARIAT DEBRANCHING ENZYME"/>
    <property type="match status" value="1"/>
</dbReference>
<dbReference type="GO" id="GO:0046872">
    <property type="term" value="F:metal ion binding"/>
    <property type="evidence" value="ECO:0007669"/>
    <property type="project" value="UniProtKB-KW"/>
</dbReference>
<evidence type="ECO:0000256" key="2">
    <source>
        <dbReference type="ARBA" id="ARBA00001947"/>
    </source>
</evidence>
<evidence type="ECO:0000256" key="9">
    <source>
        <dbReference type="ARBA" id="ARBA00022833"/>
    </source>
</evidence>
<dbReference type="SMART" id="SM01124">
    <property type="entry name" value="DBR1"/>
    <property type="match status" value="1"/>
</dbReference>
<dbReference type="GeneID" id="108743373"/>
<evidence type="ECO:0000256" key="12">
    <source>
        <dbReference type="ARBA" id="ARBA00023242"/>
    </source>
</evidence>
<keyword evidence="7" id="KW-0479">Metal-binding</keyword>
<dbReference type="GO" id="GO:0008419">
    <property type="term" value="F:RNA lariat debranching enzyme activity"/>
    <property type="evidence" value="ECO:0007669"/>
    <property type="project" value="TreeGrafter"/>
</dbReference>
<protein>
    <submittedName>
        <fullName evidence="16">Lariat debranching enzyme</fullName>
    </submittedName>
</protein>
<evidence type="ECO:0000256" key="11">
    <source>
        <dbReference type="ARBA" id="ARBA00023211"/>
    </source>
</evidence>
<sequence>MKIAVEGCAHGELEIIYETIKFIEDAEDIKVDLLICCGDFQSTRNQQDLRCMAIPNKYYNLGSFYQYYNGEKKAPILTIFIGGNHEASNYLQELPYGGWVAPNIYYLGYCGVINVNGIRIGGISGIYKGNDYFKGRYEIIPYDNNSIRSVYHIRQVDIFRLKQLSSNIDIFLSHEWPAGVCEYGNVVSLNKIKPFLRKDIESGKLGNKPCEELLKDLKPTYWFSAHLHCKFAALISHKDKKVTKFLALDKCLPKRKFLQIFDVPHSDKKKIKLSYDLEWLTVLFLSNHLLHVKNSSIFMPGPTSNERWQFTPTEEEKKIVLSKLNGDLLIPENFTKTAPFQNEITKEMATQLPKLYRNSQTTHFCKRLGISDPLEIVLTKYDQQNSVLSGSDLTGNWSDMESDMDVDSSENLINCTSMKSIILPDPINSSSEVNVTDEQLRCFESLAGSSDCMGQDNYEKSMEKVNKSDGFQGPVDSPTAKKFKRRNGSIYCNND</sequence>
<gene>
    <name evidence="16" type="primary">LOC108743373</name>
</gene>
<keyword evidence="11" id="KW-0464">Manganese</keyword>
<evidence type="ECO:0000256" key="13">
    <source>
        <dbReference type="ARBA" id="ARBA00058627"/>
    </source>
</evidence>
<evidence type="ECO:0000259" key="14">
    <source>
        <dbReference type="SMART" id="SM01124"/>
    </source>
</evidence>
<organism evidence="15 16">
    <name type="scientific">Agrilus planipennis</name>
    <name type="common">Emerald ash borer</name>
    <name type="synonym">Agrilus marcopoli</name>
    <dbReference type="NCBI Taxonomy" id="224129"/>
    <lineage>
        <taxon>Eukaryota</taxon>
        <taxon>Metazoa</taxon>
        <taxon>Ecdysozoa</taxon>
        <taxon>Arthropoda</taxon>
        <taxon>Hexapoda</taxon>
        <taxon>Insecta</taxon>
        <taxon>Pterygota</taxon>
        <taxon>Neoptera</taxon>
        <taxon>Endopterygota</taxon>
        <taxon>Coleoptera</taxon>
        <taxon>Polyphaga</taxon>
        <taxon>Elateriformia</taxon>
        <taxon>Buprestoidea</taxon>
        <taxon>Buprestidae</taxon>
        <taxon>Agrilinae</taxon>
        <taxon>Agrilus</taxon>
    </lineage>
</organism>
<comment type="cofactor">
    <cofactor evidence="3">
        <name>Fe(2+)</name>
        <dbReference type="ChEBI" id="CHEBI:29033"/>
    </cofactor>
</comment>
<evidence type="ECO:0000313" key="15">
    <source>
        <dbReference type="Proteomes" id="UP000192223"/>
    </source>
</evidence>
<evidence type="ECO:0000256" key="7">
    <source>
        <dbReference type="ARBA" id="ARBA00022723"/>
    </source>
</evidence>
<dbReference type="KEGG" id="apln:108743373"/>
<dbReference type="Pfam" id="PF00149">
    <property type="entry name" value="Metallophos"/>
    <property type="match status" value="1"/>
</dbReference>
<dbReference type="STRING" id="224129.A0A1W4XE65"/>
<comment type="cofactor">
    <cofactor evidence="2">
        <name>Zn(2+)</name>
        <dbReference type="ChEBI" id="CHEBI:29105"/>
    </cofactor>
</comment>
<proteinExistence type="inferred from homology"/>
<comment type="function">
    <text evidence="13">Cleaves the 2'-5' phosphodiester linkage at the branch point of lariat intron pre-mRNAs after splicing and converts them into linear molecules that are subsequently degraded. It thereby facilitates ribonucleotide turnover.</text>
</comment>
<keyword evidence="15" id="KW-1185">Reference proteome</keyword>
<evidence type="ECO:0000256" key="4">
    <source>
        <dbReference type="ARBA" id="ARBA00004123"/>
    </source>
</evidence>
<dbReference type="InterPro" id="IPR004843">
    <property type="entry name" value="Calcineurin-like_PHP"/>
</dbReference>
<comment type="subcellular location">
    <subcellularLocation>
        <location evidence="4">Nucleus</location>
    </subcellularLocation>
</comment>
<dbReference type="InterPro" id="IPR029052">
    <property type="entry name" value="Metallo-depent_PP-like"/>
</dbReference>
<dbReference type="InterPro" id="IPR007708">
    <property type="entry name" value="DBR1_C"/>
</dbReference>
<dbReference type="GO" id="GO:0000398">
    <property type="term" value="P:mRNA splicing, via spliceosome"/>
    <property type="evidence" value="ECO:0007669"/>
    <property type="project" value="TreeGrafter"/>
</dbReference>
<dbReference type="SUPFAM" id="SSF56300">
    <property type="entry name" value="Metallo-dependent phosphatases"/>
    <property type="match status" value="1"/>
</dbReference>
<dbReference type="InParanoid" id="A0A1W4XE65"/>
<evidence type="ECO:0000256" key="8">
    <source>
        <dbReference type="ARBA" id="ARBA00022801"/>
    </source>
</evidence>
<evidence type="ECO:0000256" key="6">
    <source>
        <dbReference type="ARBA" id="ARBA00022664"/>
    </source>
</evidence>
<keyword evidence="9" id="KW-0862">Zinc</keyword>
<comment type="similarity">
    <text evidence="5">Belongs to the lariat debranching enzyme family.</text>
</comment>
<keyword evidence="10" id="KW-0408">Iron</keyword>
<evidence type="ECO:0000313" key="16">
    <source>
        <dbReference type="RefSeq" id="XP_018334426.1"/>
    </source>
</evidence>
<dbReference type="AlphaFoldDB" id="A0A1W4XE65"/>
<dbReference type="Gene3D" id="3.60.21.10">
    <property type="match status" value="1"/>
</dbReference>
<dbReference type="GO" id="GO:0005634">
    <property type="term" value="C:nucleus"/>
    <property type="evidence" value="ECO:0007669"/>
    <property type="project" value="UniProtKB-SubCell"/>
</dbReference>
<dbReference type="InterPro" id="IPR041816">
    <property type="entry name" value="Dbr1_N"/>
</dbReference>
<name>A0A1W4XE65_AGRPL</name>
<keyword evidence="8" id="KW-0378">Hydrolase</keyword>
<dbReference type="PANTHER" id="PTHR12849:SF0">
    <property type="entry name" value="LARIAT DEBRANCHING ENZYME"/>
    <property type="match status" value="1"/>
</dbReference>
<feature type="domain" description="Lariat debranching enzyme C-terminal" evidence="14">
    <location>
        <begin position="235"/>
        <end position="374"/>
    </location>
</feature>
<dbReference type="Proteomes" id="UP000192223">
    <property type="component" value="Unplaced"/>
</dbReference>
<dbReference type="FunFam" id="3.60.21.10:FF:000035">
    <property type="entry name" value="Lariat debranching enzyme"/>
    <property type="match status" value="1"/>
</dbReference>
<accession>A0A1W4XE65</accession>
<reference evidence="16" key="1">
    <citation type="submission" date="2025-08" db="UniProtKB">
        <authorList>
            <consortium name="RefSeq"/>
        </authorList>
    </citation>
    <scope>IDENTIFICATION</scope>
    <source>
        <tissue evidence="16">Entire body</tissue>
    </source>
</reference>